<dbReference type="PANTHER" id="PTHR11109">
    <property type="entry name" value="GTP CYCLOHYDROLASE I"/>
    <property type="match status" value="1"/>
</dbReference>
<comment type="similarity">
    <text evidence="5">Belongs to the GTP cyclohydrolase I family.</text>
</comment>
<dbReference type="NCBIfam" id="NF006826">
    <property type="entry name" value="PRK09347.1-3"/>
    <property type="match status" value="1"/>
</dbReference>
<dbReference type="InterPro" id="IPR001474">
    <property type="entry name" value="GTP_CycHdrlase_I"/>
</dbReference>
<evidence type="ECO:0000256" key="5">
    <source>
        <dbReference type="HAMAP-Rule" id="MF_00223"/>
    </source>
</evidence>
<keyword evidence="5" id="KW-0547">Nucleotide-binding</keyword>
<evidence type="ECO:0000313" key="7">
    <source>
        <dbReference type="EMBL" id="MED4126735.1"/>
    </source>
</evidence>
<keyword evidence="5" id="KW-0342">GTP-binding</keyword>
<keyword evidence="8" id="KW-1185">Reference proteome</keyword>
<keyword evidence="5" id="KW-0862">Zinc</keyword>
<dbReference type="EC" id="3.5.4.16" evidence="5"/>
<feature type="domain" description="GTP cyclohydrolase I" evidence="6">
    <location>
        <begin position="15"/>
        <end position="190"/>
    </location>
</feature>
<dbReference type="Gene3D" id="1.10.286.10">
    <property type="match status" value="1"/>
</dbReference>
<dbReference type="HAMAP" id="MF_00223">
    <property type="entry name" value="FolE"/>
    <property type="match status" value="1"/>
</dbReference>
<dbReference type="Pfam" id="PF01227">
    <property type="entry name" value="GTP_cyclohydroI"/>
    <property type="match status" value="1"/>
</dbReference>
<dbReference type="NCBIfam" id="TIGR00063">
    <property type="entry name" value="folE"/>
    <property type="match status" value="1"/>
</dbReference>
<evidence type="ECO:0000256" key="1">
    <source>
        <dbReference type="ARBA" id="ARBA00001052"/>
    </source>
</evidence>
<dbReference type="InterPro" id="IPR043133">
    <property type="entry name" value="GTP-CH-I_C/QueF"/>
</dbReference>
<name>A0ABU6NHN5_9BACI</name>
<dbReference type="GO" id="GO:0003934">
    <property type="term" value="F:GTP cyclohydrolase I activity"/>
    <property type="evidence" value="ECO:0007669"/>
    <property type="project" value="UniProtKB-EC"/>
</dbReference>
<dbReference type="InterPro" id="IPR020602">
    <property type="entry name" value="GTP_CycHdrlase_I_dom"/>
</dbReference>
<dbReference type="SUPFAM" id="SSF55620">
    <property type="entry name" value="Tetrahydrobiopterin biosynthesis enzymes-like"/>
    <property type="match status" value="1"/>
</dbReference>
<organism evidence="7 8">
    <name type="scientific">Shouchella miscanthi</name>
    <dbReference type="NCBI Taxonomy" id="2598861"/>
    <lineage>
        <taxon>Bacteria</taxon>
        <taxon>Bacillati</taxon>
        <taxon>Bacillota</taxon>
        <taxon>Bacilli</taxon>
        <taxon>Bacillales</taxon>
        <taxon>Bacillaceae</taxon>
        <taxon>Shouchella</taxon>
    </lineage>
</organism>
<evidence type="ECO:0000256" key="2">
    <source>
        <dbReference type="ARBA" id="ARBA00005080"/>
    </source>
</evidence>
<keyword evidence="4 5" id="KW-0378">Hydrolase</keyword>
<feature type="binding site" evidence="5">
    <location>
        <position position="83"/>
    </location>
    <ligand>
        <name>Zn(2+)</name>
        <dbReference type="ChEBI" id="CHEBI:29105"/>
    </ligand>
</feature>
<dbReference type="PROSITE" id="PS00860">
    <property type="entry name" value="GTP_CYCLOHYDROL_1_2"/>
    <property type="match status" value="1"/>
</dbReference>
<proteinExistence type="inferred from homology"/>
<dbReference type="RefSeq" id="WP_328235976.1">
    <property type="nucleotide sequence ID" value="NZ_JAROAS010000001.1"/>
</dbReference>
<dbReference type="PROSITE" id="PS00859">
    <property type="entry name" value="GTP_CYCLOHYDROL_1_1"/>
    <property type="match status" value="1"/>
</dbReference>
<protein>
    <recommendedName>
        <fullName evidence="5">GTP cyclohydrolase 1</fullName>
        <ecNumber evidence="5">3.5.4.16</ecNumber>
    </recommendedName>
    <alternativeName>
        <fullName evidence="5">GTP cyclohydrolase I</fullName>
        <shortName evidence="5">GTP-CH-I</shortName>
    </alternativeName>
</protein>
<comment type="pathway">
    <text evidence="2 5">Cofactor biosynthesis; 7,8-dihydroneopterin triphosphate biosynthesis; 7,8-dihydroneopterin triphosphate from GTP: step 1/1.</text>
</comment>
<evidence type="ECO:0000256" key="4">
    <source>
        <dbReference type="ARBA" id="ARBA00022801"/>
    </source>
</evidence>
<reference evidence="7 8" key="1">
    <citation type="submission" date="2023-03" db="EMBL/GenBank/DDBJ databases">
        <title>Bacillus Genome Sequencing.</title>
        <authorList>
            <person name="Dunlap C."/>
        </authorList>
    </citation>
    <scope>NUCLEOTIDE SEQUENCE [LARGE SCALE GENOMIC DNA]</scope>
    <source>
        <strain evidence="7 8">B-4107</strain>
    </source>
</reference>
<accession>A0ABU6NHN5</accession>
<evidence type="ECO:0000313" key="8">
    <source>
        <dbReference type="Proteomes" id="UP001341820"/>
    </source>
</evidence>
<comment type="caution">
    <text evidence="7">The sequence shown here is derived from an EMBL/GenBank/DDBJ whole genome shotgun (WGS) entry which is preliminary data.</text>
</comment>
<dbReference type="NCBIfam" id="NF006825">
    <property type="entry name" value="PRK09347.1-2"/>
    <property type="match status" value="1"/>
</dbReference>
<dbReference type="Gene3D" id="3.30.1130.10">
    <property type="match status" value="1"/>
</dbReference>
<dbReference type="InterPro" id="IPR018234">
    <property type="entry name" value="GTP_CycHdrlase_I_CS"/>
</dbReference>
<keyword evidence="5" id="KW-0479">Metal-binding</keyword>
<dbReference type="InterPro" id="IPR043134">
    <property type="entry name" value="GTP-CH-I_N"/>
</dbReference>
<sequence>MMNTDIESGTNKILEQKVEDILCLIGENKDREGLIDTPKRVAKMYHEIFSGYQEDPASFLNKTFSVKHFDPVLIKDIDFYSHCEHHMVPFFGKCHVAYIPNGQVVGLSKIARMVDALAKRLQVQERLTNQIIETIEVVLGPLGIMVVIEAEHMCMTMRGVQKPGSKTITMSSKGLFKSDVHLQKSIISMLNL</sequence>
<evidence type="ECO:0000259" key="6">
    <source>
        <dbReference type="Pfam" id="PF01227"/>
    </source>
</evidence>
<keyword evidence="3 5" id="KW-0554">One-carbon metabolism</keyword>
<comment type="subunit">
    <text evidence="5">Homopolymer.</text>
</comment>
<comment type="catalytic activity">
    <reaction evidence="1 5">
        <text>GTP + H2O = 7,8-dihydroneopterin 3'-triphosphate + formate + H(+)</text>
        <dbReference type="Rhea" id="RHEA:17473"/>
        <dbReference type="ChEBI" id="CHEBI:15377"/>
        <dbReference type="ChEBI" id="CHEBI:15378"/>
        <dbReference type="ChEBI" id="CHEBI:15740"/>
        <dbReference type="ChEBI" id="CHEBI:37565"/>
        <dbReference type="ChEBI" id="CHEBI:58462"/>
        <dbReference type="EC" id="3.5.4.16"/>
    </reaction>
</comment>
<dbReference type="PANTHER" id="PTHR11109:SF7">
    <property type="entry name" value="GTP CYCLOHYDROLASE 1"/>
    <property type="match status" value="1"/>
</dbReference>
<evidence type="ECO:0000256" key="3">
    <source>
        <dbReference type="ARBA" id="ARBA00022563"/>
    </source>
</evidence>
<gene>
    <name evidence="5 7" type="primary">folE</name>
    <name evidence="7" type="ORF">P5F74_01130</name>
</gene>
<dbReference type="Proteomes" id="UP001341820">
    <property type="component" value="Unassembled WGS sequence"/>
</dbReference>
<feature type="binding site" evidence="5">
    <location>
        <position position="86"/>
    </location>
    <ligand>
        <name>Zn(2+)</name>
        <dbReference type="ChEBI" id="CHEBI:29105"/>
    </ligand>
</feature>
<dbReference type="EMBL" id="JAROAS010000001">
    <property type="protein sequence ID" value="MED4126735.1"/>
    <property type="molecule type" value="Genomic_DNA"/>
</dbReference>
<feature type="binding site" evidence="5">
    <location>
        <position position="154"/>
    </location>
    <ligand>
        <name>Zn(2+)</name>
        <dbReference type="ChEBI" id="CHEBI:29105"/>
    </ligand>
</feature>